<feature type="transmembrane region" description="Helical" evidence="2">
    <location>
        <begin position="442"/>
        <end position="465"/>
    </location>
</feature>
<reference evidence="3" key="1">
    <citation type="journal article" date="2023" name="ISME J.">
        <title>Emergence of putative energy parasites within Clostridia revealed by genome analysis of a novel endosymbiotic clade.</title>
        <authorList>
            <person name="Takahashi K."/>
            <person name="Kuwahara H."/>
            <person name="Horikawa Y."/>
            <person name="Izawa K."/>
            <person name="Kato D."/>
            <person name="Inagaki T."/>
            <person name="Yuki M."/>
            <person name="Ohkuma M."/>
            <person name="Hongoh Y."/>
        </authorList>
    </citation>
    <scope>NUCLEOTIDE SEQUENCE</scope>
    <source>
        <strain evidence="3">RsTa-C01</strain>
    </source>
</reference>
<dbReference type="PANTHER" id="PTHR37813:SF1">
    <property type="entry name" value="FELS-2 PROPHAGE PROTEIN"/>
    <property type="match status" value="1"/>
</dbReference>
<dbReference type="AlphaFoldDB" id="A0AA48IAA1"/>
<feature type="transmembrane region" description="Helical" evidence="2">
    <location>
        <begin position="471"/>
        <end position="495"/>
    </location>
</feature>
<sequence>MASGSNTFGGTIKLEGEKEYRDALKQINSDLRVLGSEMTKATAEFDRNDKSVEGLSKKNEVLNNQIDKQKDKVSTLKEALKSSSEEYGENDKKTQGWQISLNKAEADLIKMEKELGNNEKALDEAGKATDENSESLDEFSKSEVEAGKQTLTLGDLIKANLISDAIISGIKAIGSAIVDMANNMKECIVSAAAYGDNIQAMSVKTGVSTQALQEYSAISELVDVDLNTMTNSMSKQIKSMSDASNGSKNMVDAYNKLGVSVTDSNGSLRDSEQVYWETIDALGSMQNETERDALAMQILGKSAQELKPLIAQGSSGIAELTQKAYEMGAVLSEDALKSLGAMDDSMKIWGKTLSSTSNLIGATFAPAITEIISGANGVMGAFNGIIASILNGGDVDKAINTFVSSIQELIPRIMEIVPKLLETGVQLIDALLKGITTALPDLLDVAVTVITSLISGIINALPAIAEAAIEIILALVSGLSGALPTLIPAIINVVLTIAQALIDNIDVIFEAAVSFFMGIVEAIPELIKVLIPKIPQIVISFVNELVGNMPILIQGAIQLLMGIIEAIPVIVQEIIKNFPAIINAIMLIFFTLPTLLFGVFQNIISDMLSWGKDSEKTGESGATSFLNSVVDIIKNLPSKIFGFLSDVIGKIGTFFRDIISTGGSKSAEFLKSIIDKIKNLPQDIWNGIIGAVEKVQKWGTELGGKAKDAAGEIWNNIVNGIKGLPDKMWSIGEDLVKGLWNGIKNVKDWIMGKISGFVSTITDGIKGFFGISSPSKVMRDQVGKNLALGIGEGFSDEMKAVTEEMQDSLPHAFDFDTAINPEFSKLSSETSVNNSDYIVTAFQNALAGMSFMIDGDKMGELVINQVERVVYS</sequence>
<dbReference type="SUPFAM" id="SSF48371">
    <property type="entry name" value="ARM repeat"/>
    <property type="match status" value="1"/>
</dbReference>
<evidence type="ECO:0000313" key="3">
    <source>
        <dbReference type="EMBL" id="BED92978.1"/>
    </source>
</evidence>
<evidence type="ECO:0000256" key="1">
    <source>
        <dbReference type="SAM" id="Coils"/>
    </source>
</evidence>
<feature type="transmembrane region" description="Helical" evidence="2">
    <location>
        <begin position="578"/>
        <end position="600"/>
    </location>
</feature>
<keyword evidence="2" id="KW-1133">Transmembrane helix</keyword>
<feature type="transmembrane region" description="Helical" evidence="2">
    <location>
        <begin position="551"/>
        <end position="571"/>
    </location>
</feature>
<dbReference type="Proteomes" id="UP001335720">
    <property type="component" value="Chromosome"/>
</dbReference>
<accession>A0AA48IAA1</accession>
<evidence type="ECO:0000256" key="2">
    <source>
        <dbReference type="SAM" id="Phobius"/>
    </source>
</evidence>
<dbReference type="EMBL" id="AP027925">
    <property type="protein sequence ID" value="BED92978.1"/>
    <property type="molecule type" value="Genomic_DNA"/>
</dbReference>
<gene>
    <name evidence="3" type="ORF">RsTaC01_0915</name>
</gene>
<protein>
    <submittedName>
        <fullName evidence="3">Phage tail protein</fullName>
    </submittedName>
</protein>
<keyword evidence="2" id="KW-0472">Membrane</keyword>
<proteinExistence type="predicted"/>
<dbReference type="PANTHER" id="PTHR37813">
    <property type="entry name" value="FELS-2 PROPHAGE PROTEIN"/>
    <property type="match status" value="1"/>
</dbReference>
<organism evidence="3">
    <name type="scientific">Candidatus Paraimprobicoccus trichonymphae</name>
    <dbReference type="NCBI Taxonomy" id="3033793"/>
    <lineage>
        <taxon>Bacteria</taxon>
        <taxon>Bacillati</taxon>
        <taxon>Bacillota</taxon>
        <taxon>Clostridia</taxon>
        <taxon>Candidatus Paraimprobicoccus</taxon>
    </lineage>
</organism>
<keyword evidence="1" id="KW-0175">Coiled coil</keyword>
<feature type="coiled-coil region" evidence="1">
    <location>
        <begin position="52"/>
        <end position="121"/>
    </location>
</feature>
<keyword evidence="2" id="KW-0812">Transmembrane</keyword>
<name>A0AA48IAA1_9FIRM</name>
<dbReference type="KEGG" id="ptrh:RsTaC01_0915"/>
<dbReference type="SUPFAM" id="SSF57997">
    <property type="entry name" value="Tropomyosin"/>
    <property type="match status" value="1"/>
</dbReference>
<dbReference type="InterPro" id="IPR016024">
    <property type="entry name" value="ARM-type_fold"/>
</dbReference>